<dbReference type="GO" id="GO:0016301">
    <property type="term" value="F:kinase activity"/>
    <property type="evidence" value="ECO:0007669"/>
    <property type="project" value="UniProtKB-KW"/>
</dbReference>
<dbReference type="OrthoDB" id="4544211at2"/>
<dbReference type="InterPro" id="IPR027600">
    <property type="entry name" value="HprK-rel_A"/>
</dbReference>
<keyword evidence="1" id="KW-0808">Transferase</keyword>
<accession>A0A6L6QQ55</accession>
<organism evidence="1 2">
    <name type="scientific">Massilia eburnea</name>
    <dbReference type="NCBI Taxonomy" id="1776165"/>
    <lineage>
        <taxon>Bacteria</taxon>
        <taxon>Pseudomonadati</taxon>
        <taxon>Pseudomonadota</taxon>
        <taxon>Betaproteobacteria</taxon>
        <taxon>Burkholderiales</taxon>
        <taxon>Oxalobacteraceae</taxon>
        <taxon>Telluria group</taxon>
        <taxon>Massilia</taxon>
    </lineage>
</organism>
<dbReference type="Gene3D" id="3.40.50.300">
    <property type="entry name" value="P-loop containing nucleotide triphosphate hydrolases"/>
    <property type="match status" value="1"/>
</dbReference>
<dbReference type="AlphaFoldDB" id="A0A6L6QQ55"/>
<sequence length="306" mass="33078">MLTVASLSPGALHARLAGPGLRLRTGRFGVCLQADVASVTAGIGQLYGDYPLLDEADFTDFNLKLVRPLSPRRWLRPQVRLECDGYDVYQPMPLQHAFPIFEWGLNWCVSGRAHRYLIVHAAVLERGGRAVILPAPPGSGKSTLTAALAGKGGWRLLSDELTMIDLESGLVVPNPRPISLKNASIDIIRAYVPDAVLSEPVRDTQKGTVAHMRAPGQAVQRAGDSAIPAWIVFPHYQAGAATTLEALPRAATFMELAGNSFNYSILGAAGFDALGRVIEAAAGFRFRYSALDEALDTFARLDDFIR</sequence>
<dbReference type="NCBIfam" id="TIGR04352">
    <property type="entry name" value="HprK_rel_A"/>
    <property type="match status" value="1"/>
</dbReference>
<dbReference type="Proteomes" id="UP000472320">
    <property type="component" value="Unassembled WGS sequence"/>
</dbReference>
<comment type="caution">
    <text evidence="1">The sequence shown here is derived from an EMBL/GenBank/DDBJ whole genome shotgun (WGS) entry which is preliminary data.</text>
</comment>
<dbReference type="InterPro" id="IPR027417">
    <property type="entry name" value="P-loop_NTPase"/>
</dbReference>
<evidence type="ECO:0000313" key="2">
    <source>
        <dbReference type="Proteomes" id="UP000472320"/>
    </source>
</evidence>
<reference evidence="1 2" key="1">
    <citation type="submission" date="2019-11" db="EMBL/GenBank/DDBJ databases">
        <title>Type strains purchased from KCTC, JCM and DSMZ.</title>
        <authorList>
            <person name="Lu H."/>
        </authorList>
    </citation>
    <scope>NUCLEOTIDE SEQUENCE [LARGE SCALE GENOMIC DNA]</scope>
    <source>
        <strain evidence="1 2">JCM 31587</strain>
    </source>
</reference>
<name>A0A6L6QQ55_9BURK</name>
<protein>
    <submittedName>
        <fullName evidence="1">HprK-related kinase A</fullName>
    </submittedName>
</protein>
<evidence type="ECO:0000313" key="1">
    <source>
        <dbReference type="EMBL" id="MTW14340.1"/>
    </source>
</evidence>
<proteinExistence type="predicted"/>
<gene>
    <name evidence="1" type="ORF">GM658_27360</name>
</gene>
<keyword evidence="2" id="KW-1185">Reference proteome</keyword>
<keyword evidence="1" id="KW-0418">Kinase</keyword>
<dbReference type="EMBL" id="WNKX01000041">
    <property type="protein sequence ID" value="MTW14340.1"/>
    <property type="molecule type" value="Genomic_DNA"/>
</dbReference>
<dbReference type="SUPFAM" id="SSF53795">
    <property type="entry name" value="PEP carboxykinase-like"/>
    <property type="match status" value="1"/>
</dbReference>